<accession>A0A4P9YEE8</accession>
<feature type="non-terminal residue" evidence="2">
    <location>
        <position position="1"/>
    </location>
</feature>
<gene>
    <name evidence="2" type="ORF">ROZALSC1DRAFT_25059</name>
</gene>
<sequence length="229" mass="26952">NSRRMLMKNSGLMKSILVHEGETPHSMQEINISTSRKIWEGIWASGTNSYYSQLLWKIYHGVYLTNKRFARFSDVSAMCSKCQVKEETVFHRFFDCESFSKRIWSSFFPETPNSRALYLFLLDTEDFMNLRGKRILYYIHEAFKRNLSQNQYIHEAFDRFLKYLGNILVLTTTGLCFIDPLNLAYPDQLRSINGFIYTVKSKNFFGNGRNIFWTAYKSLITLVLTTLLL</sequence>
<proteinExistence type="predicted"/>
<dbReference type="Pfam" id="PF13966">
    <property type="entry name" value="zf-RVT"/>
    <property type="match status" value="1"/>
</dbReference>
<feature type="domain" description="Reverse transcriptase zinc-binding" evidence="1">
    <location>
        <begin position="35"/>
        <end position="104"/>
    </location>
</feature>
<reference evidence="3" key="1">
    <citation type="journal article" date="2018" name="Nat. Microbiol.">
        <title>Leveraging single-cell genomics to expand the fungal tree of life.</title>
        <authorList>
            <person name="Ahrendt S.R."/>
            <person name="Quandt C.A."/>
            <person name="Ciobanu D."/>
            <person name="Clum A."/>
            <person name="Salamov A."/>
            <person name="Andreopoulos B."/>
            <person name="Cheng J.F."/>
            <person name="Woyke T."/>
            <person name="Pelin A."/>
            <person name="Henrissat B."/>
            <person name="Reynolds N.K."/>
            <person name="Benny G.L."/>
            <person name="Smith M.E."/>
            <person name="James T.Y."/>
            <person name="Grigoriev I.V."/>
        </authorList>
    </citation>
    <scope>NUCLEOTIDE SEQUENCE [LARGE SCALE GENOMIC DNA]</scope>
    <source>
        <strain evidence="3">CSF55</strain>
    </source>
</reference>
<evidence type="ECO:0000313" key="2">
    <source>
        <dbReference type="EMBL" id="RKP16620.1"/>
    </source>
</evidence>
<dbReference type="AlphaFoldDB" id="A0A4P9YEE8"/>
<evidence type="ECO:0000313" key="3">
    <source>
        <dbReference type="Proteomes" id="UP000281549"/>
    </source>
</evidence>
<dbReference type="Proteomes" id="UP000281549">
    <property type="component" value="Unassembled WGS sequence"/>
</dbReference>
<dbReference type="InterPro" id="IPR026960">
    <property type="entry name" value="RVT-Znf"/>
</dbReference>
<protein>
    <recommendedName>
        <fullName evidence="1">Reverse transcriptase zinc-binding domain-containing protein</fullName>
    </recommendedName>
</protein>
<organism evidence="2 3">
    <name type="scientific">Rozella allomycis (strain CSF55)</name>
    <dbReference type="NCBI Taxonomy" id="988480"/>
    <lineage>
        <taxon>Eukaryota</taxon>
        <taxon>Fungi</taxon>
        <taxon>Fungi incertae sedis</taxon>
        <taxon>Cryptomycota</taxon>
        <taxon>Cryptomycota incertae sedis</taxon>
        <taxon>Rozella</taxon>
    </lineage>
</organism>
<evidence type="ECO:0000259" key="1">
    <source>
        <dbReference type="Pfam" id="PF13966"/>
    </source>
</evidence>
<name>A0A4P9YEE8_ROZAC</name>
<dbReference type="EMBL" id="ML006363">
    <property type="protein sequence ID" value="RKP16620.1"/>
    <property type="molecule type" value="Genomic_DNA"/>
</dbReference>